<gene>
    <name evidence="1" type="ORF">IQ05_00244</name>
</gene>
<evidence type="ECO:0000313" key="1">
    <source>
        <dbReference type="EMBL" id="TWI03307.1"/>
    </source>
</evidence>
<proteinExistence type="predicted"/>
<evidence type="ECO:0008006" key="3">
    <source>
        <dbReference type="Google" id="ProtNLM"/>
    </source>
</evidence>
<keyword evidence="2" id="KW-1185">Reference proteome</keyword>
<name>A0ABY3FNN7_9FLAO</name>
<protein>
    <recommendedName>
        <fullName evidence="3">DUF4393 domain-containing protein</fullName>
    </recommendedName>
</protein>
<evidence type="ECO:0000313" key="2">
    <source>
        <dbReference type="Proteomes" id="UP000317519"/>
    </source>
</evidence>
<dbReference type="EMBL" id="VLKO01000001">
    <property type="protein sequence ID" value="TWI03307.1"/>
    <property type="molecule type" value="Genomic_DNA"/>
</dbReference>
<reference evidence="1 2" key="1">
    <citation type="journal article" date="2015" name="Stand. Genomic Sci.">
        <title>Genomic Encyclopedia of Bacterial and Archaeal Type Strains, Phase III: the genomes of soil and plant-associated and newly described type strains.</title>
        <authorList>
            <person name="Whitman W.B."/>
            <person name="Woyke T."/>
            <person name="Klenk H.P."/>
            <person name="Zhou Y."/>
            <person name="Lilburn T.G."/>
            <person name="Beck B.J."/>
            <person name="De Vos P."/>
            <person name="Vandamme P."/>
            <person name="Eisen J.A."/>
            <person name="Garrity G."/>
            <person name="Hugenholtz P."/>
            <person name="Kyrpides N.C."/>
        </authorList>
    </citation>
    <scope>NUCLEOTIDE SEQUENCE [LARGE SCALE GENOMIC DNA]</scope>
    <source>
        <strain evidence="1 2">CGMCC 1.6847</strain>
    </source>
</reference>
<sequence>MKKETKDDIAYGVAKAVLGSIPVVGATASELLQLLVTPQLEKRRNEWMIEVGEKLKQLEQKEELDLIKLANNDVFIDVVLQTTQLALRTSEKEKIQYFKNVILNSAVEENPNITEVQIFLNFISTFTVWHIKILKLFDNPENWFKKNGKSLPNYMAAGLSNVLEEAYPELKGKRELYDLIWDDLSRAGLHKTSGLHTTMTGSGLMVPRTTTFGKEFLEFITESPID</sequence>
<accession>A0ABY3FNN7</accession>
<organism evidence="1 2">
    <name type="scientific">Flavobacterium tiangeerense</name>
    <dbReference type="NCBI Taxonomy" id="459471"/>
    <lineage>
        <taxon>Bacteria</taxon>
        <taxon>Pseudomonadati</taxon>
        <taxon>Bacteroidota</taxon>
        <taxon>Flavobacteriia</taxon>
        <taxon>Flavobacteriales</taxon>
        <taxon>Flavobacteriaceae</taxon>
        <taxon>Flavobacterium</taxon>
    </lineage>
</organism>
<dbReference type="Proteomes" id="UP000317519">
    <property type="component" value="Unassembled WGS sequence"/>
</dbReference>
<comment type="caution">
    <text evidence="1">The sequence shown here is derived from an EMBL/GenBank/DDBJ whole genome shotgun (WGS) entry which is preliminary data.</text>
</comment>
<dbReference type="RefSeq" id="WP_144889080.1">
    <property type="nucleotide sequence ID" value="NZ_VLKO01000001.1"/>
</dbReference>